<evidence type="ECO:0000313" key="3">
    <source>
        <dbReference type="Proteomes" id="UP000028826"/>
    </source>
</evidence>
<dbReference type="EMBL" id="JGYG01000015">
    <property type="protein sequence ID" value="KFI26655.1"/>
    <property type="molecule type" value="Genomic_DNA"/>
</dbReference>
<name>A0A086XXA5_9RHOB</name>
<keyword evidence="1" id="KW-0175">Coiled coil</keyword>
<dbReference type="AlphaFoldDB" id="A0A086XXA5"/>
<feature type="coiled-coil region" evidence="1">
    <location>
        <begin position="6"/>
        <end position="36"/>
    </location>
</feature>
<dbReference type="Proteomes" id="UP000028826">
    <property type="component" value="Unassembled WGS sequence"/>
</dbReference>
<protein>
    <submittedName>
        <fullName evidence="2">Uncharacterized protein</fullName>
    </submittedName>
</protein>
<sequence>MTDLEIARLRAENERLQEMTVRLEKAEAERDTARAETAMAFEVAAKACDTLALADFEKGPLMRSAERCARSVRALTPADATAALAARDKATREQALRDALTTVADLSDDRPMRTLARAALGDG</sequence>
<evidence type="ECO:0000256" key="1">
    <source>
        <dbReference type="SAM" id="Coils"/>
    </source>
</evidence>
<dbReference type="RefSeq" id="WP_035713839.1">
    <property type="nucleotide sequence ID" value="NZ_JGYG01000015.1"/>
</dbReference>
<comment type="caution">
    <text evidence="2">The sequence shown here is derived from an EMBL/GenBank/DDBJ whole genome shotgun (WGS) entry which is preliminary data.</text>
</comment>
<reference evidence="2 3" key="1">
    <citation type="submission" date="2014-03" db="EMBL/GenBank/DDBJ databases">
        <title>Genome of Haematobacter massiliensis CCUG 47968.</title>
        <authorList>
            <person name="Wang D."/>
            <person name="Wang G."/>
        </authorList>
    </citation>
    <scope>NUCLEOTIDE SEQUENCE [LARGE SCALE GENOMIC DNA]</scope>
    <source>
        <strain evidence="2 3">CCUG 47968</strain>
    </source>
</reference>
<accession>A0A086XXA5</accession>
<keyword evidence="3" id="KW-1185">Reference proteome</keyword>
<evidence type="ECO:0000313" key="2">
    <source>
        <dbReference type="EMBL" id="KFI26655.1"/>
    </source>
</evidence>
<proteinExistence type="predicted"/>
<dbReference type="STRING" id="195105.CN97_02840"/>
<gene>
    <name evidence="2" type="ORF">CN97_02840</name>
</gene>
<organism evidence="2 3">
    <name type="scientific">Haematobacter massiliensis</name>
    <dbReference type="NCBI Taxonomy" id="195105"/>
    <lineage>
        <taxon>Bacteria</taxon>
        <taxon>Pseudomonadati</taxon>
        <taxon>Pseudomonadota</taxon>
        <taxon>Alphaproteobacteria</taxon>
        <taxon>Rhodobacterales</taxon>
        <taxon>Paracoccaceae</taxon>
        <taxon>Haematobacter</taxon>
    </lineage>
</organism>